<dbReference type="Gene3D" id="3.40.50.2000">
    <property type="entry name" value="Glycogen Phosphorylase B"/>
    <property type="match status" value="1"/>
</dbReference>
<dbReference type="InterPro" id="IPR019734">
    <property type="entry name" value="TPR_rpt"/>
</dbReference>
<dbReference type="Gene3D" id="1.25.40.10">
    <property type="entry name" value="Tetratricopeptide repeat domain"/>
    <property type="match status" value="3"/>
</dbReference>
<dbReference type="PROSITE" id="PS50005">
    <property type="entry name" value="TPR"/>
    <property type="match status" value="5"/>
</dbReference>
<dbReference type="SMART" id="SM00028">
    <property type="entry name" value="TPR"/>
    <property type="match status" value="6"/>
</dbReference>
<dbReference type="SUPFAM" id="SSF48452">
    <property type="entry name" value="TPR-like"/>
    <property type="match status" value="1"/>
</dbReference>
<keyword evidence="3" id="KW-1185">Reference proteome</keyword>
<dbReference type="Pfam" id="PF01075">
    <property type="entry name" value="Glyco_transf_9"/>
    <property type="match status" value="1"/>
</dbReference>
<keyword evidence="1" id="KW-0802">TPR repeat</keyword>
<gene>
    <name evidence="2" type="ORF">SPACI_037640</name>
</gene>
<dbReference type="SUPFAM" id="SSF53756">
    <property type="entry name" value="UDP-Glycosyltransferase/glycogen phosphorylase"/>
    <property type="match status" value="1"/>
</dbReference>
<sequence length="481" mass="54323">MTPKMYLDMGINLLMEGDAEQAITAFCAALQLDRSYAPAYNNLGLALKSMNRLQEAEACFCRAIELNPNDAYSYNNLGLVLMEYCDWQKAEDCFRRAVALEPGQPAIFSNLGTVLEEECKLVEAEAAYRQAIQLNPDYPEAHYNLGTFLKATQNFEEAEERLGRALLLRPDYFEANYSLATLYLLQGKFEKGWGKYDESRRKSVSYRRLAIPHWHGEDVSGCSILLCWEYGFGDTIQFARYAPTVAKLAAKTTLWVQKPLKRLLAAAYPDLPVYAGDCPPRGQYDYACSLISLPVVFNTCTKTVPRPVPCGAVSGSAVWREALTKIDKAKEYRVGVVWAGHPKHNNDANRSIPFHVFRSLFHVAGVCWVSLQVGERAADLAETAVNIVDLSGKITDFMDTAELLDNLDLVITVDTAVAHLAGSMGKKTWVLLPFNPDWRWLLEREDTPWYPTVRLFRQHKLGDWQEVVERVKIALQNEVRK</sequence>
<feature type="repeat" description="TPR" evidence="1">
    <location>
        <begin position="37"/>
        <end position="70"/>
    </location>
</feature>
<dbReference type="PROSITE" id="PS50293">
    <property type="entry name" value="TPR_REGION"/>
    <property type="match status" value="1"/>
</dbReference>
<dbReference type="PANTHER" id="PTHR44809">
    <property type="match status" value="1"/>
</dbReference>
<dbReference type="InterPro" id="IPR011990">
    <property type="entry name" value="TPR-like_helical_dom_sf"/>
</dbReference>
<feature type="repeat" description="TPR" evidence="1">
    <location>
        <begin position="71"/>
        <end position="104"/>
    </location>
</feature>
<dbReference type="Proteomes" id="UP000216052">
    <property type="component" value="Chromosome"/>
</dbReference>
<dbReference type="Pfam" id="PF14559">
    <property type="entry name" value="TPR_19"/>
    <property type="match status" value="1"/>
</dbReference>
<organism evidence="2 3">
    <name type="scientific">Sporomusa acidovorans (strain ATCC 49682 / DSM 3132 / Mol)</name>
    <dbReference type="NCBI Taxonomy" id="1123286"/>
    <lineage>
        <taxon>Bacteria</taxon>
        <taxon>Bacillati</taxon>
        <taxon>Bacillota</taxon>
        <taxon>Negativicutes</taxon>
        <taxon>Selenomonadales</taxon>
        <taxon>Sporomusaceae</taxon>
        <taxon>Sporomusa</taxon>
    </lineage>
</organism>
<dbReference type="InterPro" id="IPR002201">
    <property type="entry name" value="Glyco_trans_9"/>
</dbReference>
<dbReference type="PANTHER" id="PTHR44809:SF1">
    <property type="entry name" value="PROTEIN O-MANNOSYL-TRANSFERASE TMTC1"/>
    <property type="match status" value="1"/>
</dbReference>
<dbReference type="EMBL" id="CP155571">
    <property type="protein sequence ID" value="XFO73657.1"/>
    <property type="molecule type" value="Genomic_DNA"/>
</dbReference>
<feature type="repeat" description="TPR" evidence="1">
    <location>
        <begin position="3"/>
        <end position="36"/>
    </location>
</feature>
<evidence type="ECO:0000313" key="3">
    <source>
        <dbReference type="Proteomes" id="UP000216052"/>
    </source>
</evidence>
<feature type="repeat" description="TPR" evidence="1">
    <location>
        <begin position="105"/>
        <end position="138"/>
    </location>
</feature>
<proteinExistence type="predicted"/>
<reference evidence="2" key="1">
    <citation type="submission" date="2024-05" db="EMBL/GenBank/DDBJ databases">
        <title>Isolation and characterization of Sporomusa carbonis sp. nov., a carboxydotrophic hydrogenogen in the genus of Sporomusa isolated from a charcoal burning pile.</title>
        <authorList>
            <person name="Boeer T."/>
            <person name="Rosenbaum F."/>
            <person name="Eysell L."/>
            <person name="Mueller V."/>
            <person name="Daniel R."/>
            <person name="Poehlein A."/>
        </authorList>
    </citation>
    <scope>NUCLEOTIDE SEQUENCE [LARGE SCALE GENOMIC DNA]</scope>
    <source>
        <strain evidence="2">DSM 3132</strain>
    </source>
</reference>
<dbReference type="RefSeq" id="WP_169716673.1">
    <property type="nucleotide sequence ID" value="NZ_CP155571.1"/>
</dbReference>
<evidence type="ECO:0000313" key="2">
    <source>
        <dbReference type="EMBL" id="XFO73657.1"/>
    </source>
</evidence>
<feature type="repeat" description="TPR" evidence="1">
    <location>
        <begin position="139"/>
        <end position="172"/>
    </location>
</feature>
<accession>A0ABZ3J5K1</accession>
<protein>
    <recommendedName>
        <fullName evidence="4">TPR repeat-containing protein YrrB</fullName>
    </recommendedName>
</protein>
<dbReference type="Pfam" id="PF00515">
    <property type="entry name" value="TPR_1"/>
    <property type="match status" value="2"/>
</dbReference>
<evidence type="ECO:0000256" key="1">
    <source>
        <dbReference type="PROSITE-ProRule" id="PRU00339"/>
    </source>
</evidence>
<name>A0ABZ3J5K1_SPOA4</name>
<dbReference type="InterPro" id="IPR052943">
    <property type="entry name" value="TMTC_O-mannosyl-trnsfr"/>
</dbReference>
<evidence type="ECO:0008006" key="4">
    <source>
        <dbReference type="Google" id="ProtNLM"/>
    </source>
</evidence>